<dbReference type="PANTHER" id="PTHR43874">
    <property type="entry name" value="TWO-COMPONENT RESPONSE REGULATOR"/>
    <property type="match status" value="1"/>
</dbReference>
<reference evidence="6 7" key="1">
    <citation type="submission" date="2024-01" db="EMBL/GenBank/DDBJ databases">
        <title>The genomes of 5 underutilized Papilionoideae crops provide insights into root nodulation and disease resistanc.</title>
        <authorList>
            <person name="Jiang F."/>
        </authorList>
    </citation>
    <scope>NUCLEOTIDE SEQUENCE [LARGE SCALE GENOMIC DNA]</scope>
    <source>
        <strain evidence="6">DUOXIRENSHENG_FW03</strain>
        <tissue evidence="6">Leaves</tissue>
    </source>
</reference>
<protein>
    <recommendedName>
        <fullName evidence="5">Response regulatory domain-containing protein</fullName>
    </recommendedName>
</protein>
<dbReference type="GO" id="GO:0000160">
    <property type="term" value="P:phosphorelay signal transduction system"/>
    <property type="evidence" value="ECO:0007669"/>
    <property type="project" value="UniProtKB-KW"/>
</dbReference>
<evidence type="ECO:0000313" key="6">
    <source>
        <dbReference type="EMBL" id="KAK7398861.1"/>
    </source>
</evidence>
<proteinExistence type="predicted"/>
<dbReference type="Pfam" id="PF00072">
    <property type="entry name" value="Response_reg"/>
    <property type="match status" value="1"/>
</dbReference>
<evidence type="ECO:0000259" key="5">
    <source>
        <dbReference type="PROSITE" id="PS50110"/>
    </source>
</evidence>
<name>A0AAN9XM60_PSOTE</name>
<dbReference type="PANTHER" id="PTHR43874:SF206">
    <property type="entry name" value="RESPONSE REGULATOR RECEIVER DOMAIN PROTEIN"/>
    <property type="match status" value="1"/>
</dbReference>
<evidence type="ECO:0000313" key="7">
    <source>
        <dbReference type="Proteomes" id="UP001386955"/>
    </source>
</evidence>
<dbReference type="GO" id="GO:0009736">
    <property type="term" value="P:cytokinin-activated signaling pathway"/>
    <property type="evidence" value="ECO:0007669"/>
    <property type="project" value="InterPro"/>
</dbReference>
<dbReference type="Gene3D" id="3.40.50.2300">
    <property type="match status" value="1"/>
</dbReference>
<evidence type="ECO:0000256" key="1">
    <source>
        <dbReference type="ARBA" id="ARBA00023012"/>
    </source>
</evidence>
<keyword evidence="1" id="KW-0902">Two-component regulatory system</keyword>
<dbReference type="AlphaFoldDB" id="A0AAN9XM60"/>
<feature type="domain" description="Response regulatory" evidence="5">
    <location>
        <begin position="18"/>
        <end position="136"/>
    </location>
</feature>
<dbReference type="InterPro" id="IPR011006">
    <property type="entry name" value="CheY-like_superfamily"/>
</dbReference>
<keyword evidence="2" id="KW-0805">Transcription regulation</keyword>
<dbReference type="EMBL" id="JAYMYS010000003">
    <property type="protein sequence ID" value="KAK7398861.1"/>
    <property type="molecule type" value="Genomic_DNA"/>
</dbReference>
<accession>A0AAN9XM60</accession>
<gene>
    <name evidence="6" type="ORF">VNO78_10035</name>
</gene>
<keyword evidence="7" id="KW-1185">Reference proteome</keyword>
<dbReference type="InterPro" id="IPR001789">
    <property type="entry name" value="Sig_transdc_resp-reg_receiver"/>
</dbReference>
<keyword evidence="3" id="KW-0804">Transcription</keyword>
<comment type="caution">
    <text evidence="6">The sequence shown here is derived from an EMBL/GenBank/DDBJ whole genome shotgun (WGS) entry which is preliminary data.</text>
</comment>
<dbReference type="InterPro" id="IPR045279">
    <property type="entry name" value="ARR-like"/>
</dbReference>
<sequence length="375" mass="42928">MATSEEKELPNQFPMGLRVFVIDYDSAVLESIRQMCIDCHYKVVTCSNALDALNHLRDNKDCIDVILIDVHMSDKDGGDAYKFLESNCKEINVPVVVMSVDDDVSARMKSIRHEICDYWRKPVSEEKIRHLWMHVARKVWKETKLGIKFGSFTLEDEDRKKVGKDDSECGIEEAGTGRGVVVVRDQTRSNSKECEVDIEADKYAPPPKKPRVIWGDNLHKLFVKAKFRHQLRSKWDGGMRVKGKENGMMGLEKKGVGETVRMEKEEEEWHGGGGQITYNSYPDMSVSEDMMGRLEQEATTMHESINNNNNNKKKKLESQMEGYSMESAPAVTTANTQLSYDFDCLYQDYPYLMTLGPLLNENLPLPPRLAEDWPR</sequence>
<organism evidence="6 7">
    <name type="scientific">Psophocarpus tetragonolobus</name>
    <name type="common">Winged bean</name>
    <name type="synonym">Dolichos tetragonolobus</name>
    <dbReference type="NCBI Taxonomy" id="3891"/>
    <lineage>
        <taxon>Eukaryota</taxon>
        <taxon>Viridiplantae</taxon>
        <taxon>Streptophyta</taxon>
        <taxon>Embryophyta</taxon>
        <taxon>Tracheophyta</taxon>
        <taxon>Spermatophyta</taxon>
        <taxon>Magnoliopsida</taxon>
        <taxon>eudicotyledons</taxon>
        <taxon>Gunneridae</taxon>
        <taxon>Pentapetalae</taxon>
        <taxon>rosids</taxon>
        <taxon>fabids</taxon>
        <taxon>Fabales</taxon>
        <taxon>Fabaceae</taxon>
        <taxon>Papilionoideae</taxon>
        <taxon>50 kb inversion clade</taxon>
        <taxon>NPAAA clade</taxon>
        <taxon>indigoferoid/millettioid clade</taxon>
        <taxon>Phaseoleae</taxon>
        <taxon>Psophocarpus</taxon>
    </lineage>
</organism>
<evidence type="ECO:0000256" key="2">
    <source>
        <dbReference type="ARBA" id="ARBA00023015"/>
    </source>
</evidence>
<dbReference type="SUPFAM" id="SSF52172">
    <property type="entry name" value="CheY-like"/>
    <property type="match status" value="1"/>
</dbReference>
<dbReference type="SMART" id="SM00448">
    <property type="entry name" value="REC"/>
    <property type="match status" value="1"/>
</dbReference>
<dbReference type="PROSITE" id="PS50110">
    <property type="entry name" value="RESPONSE_REGULATORY"/>
    <property type="match status" value="1"/>
</dbReference>
<keyword evidence="4" id="KW-0597">Phosphoprotein</keyword>
<feature type="modified residue" description="4-aspartylphosphate" evidence="4">
    <location>
        <position position="69"/>
    </location>
</feature>
<evidence type="ECO:0000256" key="4">
    <source>
        <dbReference type="PROSITE-ProRule" id="PRU00169"/>
    </source>
</evidence>
<dbReference type="Proteomes" id="UP001386955">
    <property type="component" value="Unassembled WGS sequence"/>
</dbReference>
<evidence type="ECO:0000256" key="3">
    <source>
        <dbReference type="ARBA" id="ARBA00023163"/>
    </source>
</evidence>